<reference evidence="1" key="2">
    <citation type="submission" date="2021-01" db="EMBL/GenBank/DDBJ databases">
        <authorList>
            <person name="Schikora-Tamarit M.A."/>
        </authorList>
    </citation>
    <scope>NUCLEOTIDE SEQUENCE</scope>
    <source>
        <strain evidence="1">CBS2887</strain>
    </source>
</reference>
<gene>
    <name evidence="1" type="ORF">WICPIJ_004549</name>
</gene>
<evidence type="ECO:0000313" key="1">
    <source>
        <dbReference type="EMBL" id="KAH3684479.1"/>
    </source>
</evidence>
<dbReference type="Proteomes" id="UP000774326">
    <property type="component" value="Unassembled WGS sequence"/>
</dbReference>
<protein>
    <submittedName>
        <fullName evidence="1">Uncharacterized protein</fullName>
    </submittedName>
</protein>
<feature type="non-terminal residue" evidence="1">
    <location>
        <position position="1"/>
    </location>
</feature>
<accession>A0A9P8Q7W5</accession>
<name>A0A9P8Q7W5_WICPI</name>
<sequence>PVSAPGLVVEVLQENLEPRVLPQGAEDPKVPDPGSQAAVLVVPENDPQGQTGAPDAQAAWFCVLAG</sequence>
<comment type="caution">
    <text evidence="1">The sequence shown here is derived from an EMBL/GenBank/DDBJ whole genome shotgun (WGS) entry which is preliminary data.</text>
</comment>
<organism evidence="1 2">
    <name type="scientific">Wickerhamomyces pijperi</name>
    <name type="common">Yeast</name>
    <name type="synonym">Pichia pijperi</name>
    <dbReference type="NCBI Taxonomy" id="599730"/>
    <lineage>
        <taxon>Eukaryota</taxon>
        <taxon>Fungi</taxon>
        <taxon>Dikarya</taxon>
        <taxon>Ascomycota</taxon>
        <taxon>Saccharomycotina</taxon>
        <taxon>Saccharomycetes</taxon>
        <taxon>Phaffomycetales</taxon>
        <taxon>Wickerhamomycetaceae</taxon>
        <taxon>Wickerhamomyces</taxon>
    </lineage>
</organism>
<proteinExistence type="predicted"/>
<dbReference type="AlphaFoldDB" id="A0A9P8Q7W5"/>
<reference evidence="1" key="1">
    <citation type="journal article" date="2021" name="Open Biol.">
        <title>Shared evolutionary footprints suggest mitochondrial oxidative damage underlies multiple complex I losses in fungi.</title>
        <authorList>
            <person name="Schikora-Tamarit M.A."/>
            <person name="Marcet-Houben M."/>
            <person name="Nosek J."/>
            <person name="Gabaldon T."/>
        </authorList>
    </citation>
    <scope>NUCLEOTIDE SEQUENCE</scope>
    <source>
        <strain evidence="1">CBS2887</strain>
    </source>
</reference>
<evidence type="ECO:0000313" key="2">
    <source>
        <dbReference type="Proteomes" id="UP000774326"/>
    </source>
</evidence>
<dbReference type="EMBL" id="JAEUBG010002467">
    <property type="protein sequence ID" value="KAH3684479.1"/>
    <property type="molecule type" value="Genomic_DNA"/>
</dbReference>
<keyword evidence="2" id="KW-1185">Reference proteome</keyword>